<organism evidence="1 2">
    <name type="scientific">Catharanthus roseus</name>
    <name type="common">Madagascar periwinkle</name>
    <name type="synonym">Vinca rosea</name>
    <dbReference type="NCBI Taxonomy" id="4058"/>
    <lineage>
        <taxon>Eukaryota</taxon>
        <taxon>Viridiplantae</taxon>
        <taxon>Streptophyta</taxon>
        <taxon>Embryophyta</taxon>
        <taxon>Tracheophyta</taxon>
        <taxon>Spermatophyta</taxon>
        <taxon>Magnoliopsida</taxon>
        <taxon>eudicotyledons</taxon>
        <taxon>Gunneridae</taxon>
        <taxon>Pentapetalae</taxon>
        <taxon>asterids</taxon>
        <taxon>lamiids</taxon>
        <taxon>Gentianales</taxon>
        <taxon>Apocynaceae</taxon>
        <taxon>Rauvolfioideae</taxon>
        <taxon>Vinceae</taxon>
        <taxon>Catharanthinae</taxon>
        <taxon>Catharanthus</taxon>
    </lineage>
</organism>
<dbReference type="EMBL" id="CM044703">
    <property type="protein sequence ID" value="KAI5674593.1"/>
    <property type="molecule type" value="Genomic_DNA"/>
</dbReference>
<comment type="caution">
    <text evidence="1">The sequence shown here is derived from an EMBL/GenBank/DDBJ whole genome shotgun (WGS) entry which is preliminary data.</text>
</comment>
<keyword evidence="2" id="KW-1185">Reference proteome</keyword>
<reference evidence="2" key="1">
    <citation type="journal article" date="2023" name="Nat. Plants">
        <title>Single-cell RNA sequencing provides a high-resolution roadmap for understanding the multicellular compartmentation of specialized metabolism.</title>
        <authorList>
            <person name="Sun S."/>
            <person name="Shen X."/>
            <person name="Li Y."/>
            <person name="Li Y."/>
            <person name="Wang S."/>
            <person name="Li R."/>
            <person name="Zhang H."/>
            <person name="Shen G."/>
            <person name="Guo B."/>
            <person name="Wei J."/>
            <person name="Xu J."/>
            <person name="St-Pierre B."/>
            <person name="Chen S."/>
            <person name="Sun C."/>
        </authorList>
    </citation>
    <scope>NUCLEOTIDE SEQUENCE [LARGE SCALE GENOMIC DNA]</scope>
</reference>
<dbReference type="Proteomes" id="UP001060085">
    <property type="component" value="Linkage Group LG03"/>
</dbReference>
<protein>
    <submittedName>
        <fullName evidence="1">Uncharacterized protein</fullName>
    </submittedName>
</protein>
<accession>A0ACC0BPV1</accession>
<sequence length="567" mass="63345">MSASGCRPKYSCRTATETLEWIHAIMDFVEPYRFLLEYHVVNFFKDRLWEAVDKEWIGCLRNENVDNLLQIPSGIVQDHWPASLKEFVHSVRSLSLPREQANLQEIFPGLCISSLNNVLSQGMNRKKKHEIEVLAALVSSIAKEVKSSTILDVGAGQGYLAQVLSFEHELSVFAIDASSHHGKITDARAERIRKHYAAKLRSSSLRNRELSIPKTVTCQILSADTLKEVSNSFVQDDKNIINCNTVKRSKEVSEASEVRSSSYVSCNSSLVLAGLHACGDLSVTMLRTFLESDQVKAVISIGCCYNLLSEDATGNAPSLSGFPMSQCVKSDGFALGRSARDLACQSAERWKGMGKIAGLHNFELHAYRAAFQMVLFKYYPETLIKSPTVGRQGKALRRQQHRRIRESNLNHKDPGIVCPTLCQKTSKDEGSWFPMAYSESQYVEKTGTVCKDDAFGSSYGTYNEAVSSTDKYSLFVKFCESGLGRLGLPHLHDIDLYQLWEETKPFIGLIGPYWSIRAALGPILETLLLLDRLLFLQEQGNVLEANMVPIFDPILSPRNIALIAKKI</sequence>
<gene>
    <name evidence="1" type="ORF">M9H77_14957</name>
</gene>
<evidence type="ECO:0000313" key="1">
    <source>
        <dbReference type="EMBL" id="KAI5674593.1"/>
    </source>
</evidence>
<name>A0ACC0BPV1_CATRO</name>
<proteinExistence type="predicted"/>
<evidence type="ECO:0000313" key="2">
    <source>
        <dbReference type="Proteomes" id="UP001060085"/>
    </source>
</evidence>